<dbReference type="Proteomes" id="UP000663629">
    <property type="component" value="Chromosome 2"/>
</dbReference>
<dbReference type="EMBL" id="CP070371">
    <property type="protein sequence ID" value="QRZ15399.1"/>
    <property type="molecule type" value="Genomic_DNA"/>
</dbReference>
<accession>A0ABX7JQX8</accession>
<name>A0ABX7JQX8_9RHOB</name>
<gene>
    <name evidence="1" type="ORF">JWJ88_13680</name>
</gene>
<keyword evidence="2" id="KW-1185">Reference proteome</keyword>
<reference evidence="1 2" key="1">
    <citation type="submission" date="2021-02" db="EMBL/GenBank/DDBJ databases">
        <title>Paracoccus methylovroum sp.nov., a new methanol and methylamine utilizing methylotrophic denitrifer.</title>
        <authorList>
            <person name="Timsy T."/>
            <person name="Behrendt U."/>
            <person name="Ulrich A."/>
            <person name="Spanner T."/>
            <person name="Foesel B.U."/>
            <person name="Horn M.A."/>
            <person name="Kolb S."/>
        </authorList>
    </citation>
    <scope>NUCLEOTIDE SEQUENCE [LARGE SCALE GENOMIC DNA]</scope>
    <source>
        <strain evidence="1 2">H4-D09</strain>
    </source>
</reference>
<protein>
    <submittedName>
        <fullName evidence="1">Uncharacterized protein</fullName>
    </submittedName>
</protein>
<dbReference type="RefSeq" id="WP_205296346.1">
    <property type="nucleotide sequence ID" value="NZ_CP070371.1"/>
</dbReference>
<evidence type="ECO:0000313" key="1">
    <source>
        <dbReference type="EMBL" id="QRZ15399.1"/>
    </source>
</evidence>
<organism evidence="1 2">
    <name type="scientific">Paracoccus methylovorus</name>
    <dbReference type="NCBI Taxonomy" id="2812658"/>
    <lineage>
        <taxon>Bacteria</taxon>
        <taxon>Pseudomonadati</taxon>
        <taxon>Pseudomonadota</taxon>
        <taxon>Alphaproteobacteria</taxon>
        <taxon>Rhodobacterales</taxon>
        <taxon>Paracoccaceae</taxon>
        <taxon>Paracoccus</taxon>
    </lineage>
</organism>
<sequence>MAGVLRHYPRKLTARLLDRTFERIRPKRRYVMQLTPARLDRLFDAILRKIAP</sequence>
<proteinExistence type="predicted"/>
<evidence type="ECO:0000313" key="2">
    <source>
        <dbReference type="Proteomes" id="UP000663629"/>
    </source>
</evidence>